<dbReference type="InterPro" id="IPR015422">
    <property type="entry name" value="PyrdxlP-dep_Trfase_small"/>
</dbReference>
<comment type="catalytic activity">
    <reaction evidence="9">
        <text>(sulfur carrier)-H + L-cysteine = (sulfur carrier)-SH + L-alanine</text>
        <dbReference type="Rhea" id="RHEA:43892"/>
        <dbReference type="Rhea" id="RHEA-COMP:14737"/>
        <dbReference type="Rhea" id="RHEA-COMP:14739"/>
        <dbReference type="ChEBI" id="CHEBI:29917"/>
        <dbReference type="ChEBI" id="CHEBI:35235"/>
        <dbReference type="ChEBI" id="CHEBI:57972"/>
        <dbReference type="ChEBI" id="CHEBI:64428"/>
        <dbReference type="EC" id="2.8.1.7"/>
    </reaction>
</comment>
<protein>
    <recommendedName>
        <fullName evidence="3">cysteine desulfurase</fullName>
        <ecNumber evidence="3">2.8.1.7</ecNumber>
    </recommendedName>
</protein>
<evidence type="ECO:0000256" key="2">
    <source>
        <dbReference type="ARBA" id="ARBA00006490"/>
    </source>
</evidence>
<dbReference type="EC" id="2.8.1.7" evidence="3"/>
<dbReference type="OrthoDB" id="9808002at2"/>
<keyword evidence="13" id="KW-1185">Reference proteome</keyword>
<dbReference type="RefSeq" id="WP_091115458.1">
    <property type="nucleotide sequence ID" value="NZ_FOWQ01000010.1"/>
</dbReference>
<dbReference type="InterPro" id="IPR020578">
    <property type="entry name" value="Aminotrans_V_PyrdxlP_BS"/>
</dbReference>
<dbReference type="Proteomes" id="UP000198857">
    <property type="component" value="Unassembled WGS sequence"/>
</dbReference>
<reference evidence="13" key="1">
    <citation type="submission" date="2016-10" db="EMBL/GenBank/DDBJ databases">
        <authorList>
            <person name="Varghese N."/>
            <person name="Submissions S."/>
        </authorList>
    </citation>
    <scope>NUCLEOTIDE SEQUENCE [LARGE SCALE GENOMIC DNA]</scope>
    <source>
        <strain evidence="13">DSM 44208</strain>
    </source>
</reference>
<dbReference type="InterPro" id="IPR015424">
    <property type="entry name" value="PyrdxlP-dep_Trfase"/>
</dbReference>
<evidence type="ECO:0000256" key="9">
    <source>
        <dbReference type="ARBA" id="ARBA00050776"/>
    </source>
</evidence>
<evidence type="ECO:0000256" key="3">
    <source>
        <dbReference type="ARBA" id="ARBA00012239"/>
    </source>
</evidence>
<evidence type="ECO:0000256" key="8">
    <source>
        <dbReference type="ARBA" id="ARBA00023014"/>
    </source>
</evidence>
<dbReference type="InterPro" id="IPR015421">
    <property type="entry name" value="PyrdxlP-dep_Trfase_major"/>
</dbReference>
<gene>
    <name evidence="12" type="ORF">SAMN05660464_0029</name>
</gene>
<evidence type="ECO:0000259" key="11">
    <source>
        <dbReference type="Pfam" id="PF00266"/>
    </source>
</evidence>
<dbReference type="EMBL" id="FOWQ01000010">
    <property type="protein sequence ID" value="SFP89467.1"/>
    <property type="molecule type" value="Genomic_DNA"/>
</dbReference>
<dbReference type="PANTHER" id="PTHR11601">
    <property type="entry name" value="CYSTEINE DESULFURYLASE FAMILY MEMBER"/>
    <property type="match status" value="1"/>
</dbReference>
<evidence type="ECO:0000256" key="6">
    <source>
        <dbReference type="ARBA" id="ARBA00022898"/>
    </source>
</evidence>
<comment type="similarity">
    <text evidence="2">Belongs to the class-V pyridoxal-phosphate-dependent aminotransferase family. NifS/IscS subfamily.</text>
</comment>
<feature type="domain" description="Aminotransferase class V" evidence="11">
    <location>
        <begin position="4"/>
        <end position="359"/>
    </location>
</feature>
<dbReference type="GO" id="GO:0031071">
    <property type="term" value="F:cysteine desulfurase activity"/>
    <property type="evidence" value="ECO:0007669"/>
    <property type="project" value="UniProtKB-EC"/>
</dbReference>
<keyword evidence="6" id="KW-0663">Pyridoxal phosphate</keyword>
<comment type="cofactor">
    <cofactor evidence="1 10">
        <name>pyridoxal 5'-phosphate</name>
        <dbReference type="ChEBI" id="CHEBI:597326"/>
    </cofactor>
</comment>
<keyword evidence="4" id="KW-0808">Transferase</keyword>
<dbReference type="Pfam" id="PF00266">
    <property type="entry name" value="Aminotran_5"/>
    <property type="match status" value="1"/>
</dbReference>
<dbReference type="InterPro" id="IPR000192">
    <property type="entry name" value="Aminotrans_V_dom"/>
</dbReference>
<keyword evidence="8" id="KW-0411">Iron-sulfur</keyword>
<organism evidence="12 13">
    <name type="scientific">Geodermatophilus dictyosporus</name>
    <dbReference type="NCBI Taxonomy" id="1523247"/>
    <lineage>
        <taxon>Bacteria</taxon>
        <taxon>Bacillati</taxon>
        <taxon>Actinomycetota</taxon>
        <taxon>Actinomycetes</taxon>
        <taxon>Geodermatophilales</taxon>
        <taxon>Geodermatophilaceae</taxon>
        <taxon>Geodermatophilus</taxon>
    </lineage>
</organism>
<keyword evidence="5" id="KW-0479">Metal-binding</keyword>
<dbReference type="Gene3D" id="3.40.640.10">
    <property type="entry name" value="Type I PLP-dependent aspartate aminotransferase-like (Major domain)"/>
    <property type="match status" value="1"/>
</dbReference>
<name>A0A1I5U3K2_9ACTN</name>
<dbReference type="PIRSF" id="PIRSF005572">
    <property type="entry name" value="NifS"/>
    <property type="match status" value="1"/>
</dbReference>
<evidence type="ECO:0000256" key="4">
    <source>
        <dbReference type="ARBA" id="ARBA00022679"/>
    </source>
</evidence>
<keyword evidence="7" id="KW-0408">Iron</keyword>
<dbReference type="SUPFAM" id="SSF53383">
    <property type="entry name" value="PLP-dependent transferases"/>
    <property type="match status" value="1"/>
</dbReference>
<dbReference type="Gene3D" id="3.90.1150.10">
    <property type="entry name" value="Aspartate Aminotransferase, domain 1"/>
    <property type="match status" value="1"/>
</dbReference>
<evidence type="ECO:0000256" key="7">
    <source>
        <dbReference type="ARBA" id="ARBA00023004"/>
    </source>
</evidence>
<dbReference type="InterPro" id="IPR016454">
    <property type="entry name" value="Cysteine_dSase"/>
</dbReference>
<dbReference type="InterPro" id="IPR017644">
    <property type="entry name" value="Cysteine_desulfurase_DndA"/>
</dbReference>
<dbReference type="STRING" id="1523247.SAMN05660464_0029"/>
<dbReference type="Gene3D" id="1.10.260.50">
    <property type="match status" value="1"/>
</dbReference>
<dbReference type="GO" id="GO:0046872">
    <property type="term" value="F:metal ion binding"/>
    <property type="evidence" value="ECO:0007669"/>
    <property type="project" value="UniProtKB-KW"/>
</dbReference>
<dbReference type="PROSITE" id="PS00595">
    <property type="entry name" value="AA_TRANSFER_CLASS_5"/>
    <property type="match status" value="1"/>
</dbReference>
<dbReference type="NCBIfam" id="TIGR03235">
    <property type="entry name" value="DNA_S_dndA"/>
    <property type="match status" value="1"/>
</dbReference>
<dbReference type="FunFam" id="3.40.640.10:FF:000084">
    <property type="entry name" value="IscS-like cysteine desulfurase"/>
    <property type="match status" value="1"/>
</dbReference>
<sequence length="378" mass="40351">MPAYWDVSATTPVDPRVAELVLRLMTEEFGNAGSRTHEYGAAALSEVSTARRRIASCLAATPEEVVFTSGATEADNLALLGLRAHGETTGRRHVVTTAVEHKAVLEPVAELQKSGFDVDVIPPNSNGIVDAERVLSAVRDDTLLVSVMHANNETGAIQPIPDISAGLAGREAHLHVDAAQTFGKLDDELSHPRIDLISLSGHKVFGPKGVGALITRRRGWRRPPLTPLTFGGGQERGLRPGTLPVPLVAGLGLAARLAHEERASRHQAAEALRTTVLEALSPAEPQLNGDPDRRLPHILNISFPDADGEAVMLAWRDLVAVSNGSACTSASYQPSHVLTAMQLPEARVRGALRLSWAHDAAEVDWSEAARRVNGLRGV</sequence>
<evidence type="ECO:0000313" key="12">
    <source>
        <dbReference type="EMBL" id="SFP89467.1"/>
    </source>
</evidence>
<evidence type="ECO:0000256" key="1">
    <source>
        <dbReference type="ARBA" id="ARBA00001933"/>
    </source>
</evidence>
<evidence type="ECO:0000313" key="13">
    <source>
        <dbReference type="Proteomes" id="UP000198857"/>
    </source>
</evidence>
<evidence type="ECO:0000256" key="5">
    <source>
        <dbReference type="ARBA" id="ARBA00022723"/>
    </source>
</evidence>
<proteinExistence type="inferred from homology"/>
<dbReference type="AlphaFoldDB" id="A0A1I5U3K2"/>
<evidence type="ECO:0000256" key="10">
    <source>
        <dbReference type="RuleBase" id="RU004504"/>
    </source>
</evidence>
<accession>A0A1I5U3K2</accession>
<dbReference type="GO" id="GO:0051536">
    <property type="term" value="F:iron-sulfur cluster binding"/>
    <property type="evidence" value="ECO:0007669"/>
    <property type="project" value="UniProtKB-KW"/>
</dbReference>
<dbReference type="PANTHER" id="PTHR11601:SF34">
    <property type="entry name" value="CYSTEINE DESULFURASE"/>
    <property type="match status" value="1"/>
</dbReference>